<accession>A0AC35G1M9</accession>
<proteinExistence type="predicted"/>
<dbReference type="Proteomes" id="UP000887580">
    <property type="component" value="Unplaced"/>
</dbReference>
<organism evidence="1 2">
    <name type="scientific">Panagrolaimus sp. PS1159</name>
    <dbReference type="NCBI Taxonomy" id="55785"/>
    <lineage>
        <taxon>Eukaryota</taxon>
        <taxon>Metazoa</taxon>
        <taxon>Ecdysozoa</taxon>
        <taxon>Nematoda</taxon>
        <taxon>Chromadorea</taxon>
        <taxon>Rhabditida</taxon>
        <taxon>Tylenchina</taxon>
        <taxon>Panagrolaimomorpha</taxon>
        <taxon>Panagrolaimoidea</taxon>
        <taxon>Panagrolaimidae</taxon>
        <taxon>Panagrolaimus</taxon>
    </lineage>
</organism>
<name>A0AC35G1M9_9BILA</name>
<evidence type="ECO:0000313" key="1">
    <source>
        <dbReference type="Proteomes" id="UP000887580"/>
    </source>
</evidence>
<sequence length="127" mass="14795">MFPFTIKIGCTATIISSRHLLCASHCYGFYALRAYPTRTDTYMYIYNYKANDGDEDNIGKHGHKIKFYFPLNVSTHFHDIMVLEYPEGTNFTEISKPVKLAKDYIEKEGDEAYIAGFGLWWENGRYH</sequence>
<protein>
    <submittedName>
        <fullName evidence="2">Peptidase S1 domain-containing protein</fullName>
    </submittedName>
</protein>
<reference evidence="2" key="1">
    <citation type="submission" date="2022-11" db="UniProtKB">
        <authorList>
            <consortium name="WormBaseParasite"/>
        </authorList>
    </citation>
    <scope>IDENTIFICATION</scope>
</reference>
<dbReference type="WBParaSite" id="PS1159_v2.g22650.t1">
    <property type="protein sequence ID" value="PS1159_v2.g22650.t1"/>
    <property type="gene ID" value="PS1159_v2.g22650"/>
</dbReference>
<evidence type="ECO:0000313" key="2">
    <source>
        <dbReference type="WBParaSite" id="PS1159_v2.g22650.t1"/>
    </source>
</evidence>